<sequence length="87" mass="9935">PLLKAMVALNLPPRVINAVHAFITDRTFAVRLSYRESSNFPSNWGMHQRSVLAPLLFNIVFLPQAWALADIQDLRLSIYADHVTMWS</sequence>
<accession>B7QEC0</accession>
<dbReference type="VEuPathDB" id="VectorBase:ISCI013350"/>
<feature type="non-terminal residue" evidence="1">
    <location>
        <position position="1"/>
    </location>
</feature>
<dbReference type="Proteomes" id="UP000001555">
    <property type="component" value="Unassembled WGS sequence"/>
</dbReference>
<evidence type="ECO:0000313" key="3">
    <source>
        <dbReference type="Proteomes" id="UP000001555"/>
    </source>
</evidence>
<reference evidence="1 3" key="1">
    <citation type="submission" date="2008-03" db="EMBL/GenBank/DDBJ databases">
        <title>Annotation of Ixodes scapularis.</title>
        <authorList>
            <consortium name="Ixodes scapularis Genome Project Consortium"/>
            <person name="Caler E."/>
            <person name="Hannick L.I."/>
            <person name="Bidwell S."/>
            <person name="Joardar V."/>
            <person name="Thiagarajan M."/>
            <person name="Amedeo P."/>
            <person name="Galinsky K.J."/>
            <person name="Schobel S."/>
            <person name="Inman J."/>
            <person name="Hostetler J."/>
            <person name="Miller J."/>
            <person name="Hammond M."/>
            <person name="Megy K."/>
            <person name="Lawson D."/>
            <person name="Kodira C."/>
            <person name="Sutton G."/>
            <person name="Meyer J."/>
            <person name="Hill C.A."/>
            <person name="Birren B."/>
            <person name="Nene V."/>
            <person name="Collins F."/>
            <person name="Alarcon-Chaidez F."/>
            <person name="Wikel S."/>
            <person name="Strausberg R."/>
        </authorList>
    </citation>
    <scope>NUCLEOTIDE SEQUENCE [LARGE SCALE GENOMIC DNA]</scope>
    <source>
        <strain evidence="3">Wikel</strain>
        <strain evidence="1">Wikel colony</strain>
    </source>
</reference>
<name>B7QEC0_IXOSC</name>
<dbReference type="EMBL" id="DS920089">
    <property type="protein sequence ID" value="EEC17192.1"/>
    <property type="molecule type" value="Genomic_DNA"/>
</dbReference>
<evidence type="ECO:0000313" key="1">
    <source>
        <dbReference type="EMBL" id="EEC17192.1"/>
    </source>
</evidence>
<protein>
    <submittedName>
        <fullName evidence="1 2">Uncharacterized protein</fullName>
    </submittedName>
</protein>
<dbReference type="EMBL" id="ABJB011053823">
    <property type="status" value="NOT_ANNOTATED_CDS"/>
    <property type="molecule type" value="Genomic_DNA"/>
</dbReference>
<feature type="non-terminal residue" evidence="1">
    <location>
        <position position="87"/>
    </location>
</feature>
<dbReference type="PaxDb" id="6945-B7QEC0"/>
<dbReference type="VEuPathDB" id="VectorBase:ISCW013350"/>
<reference evidence="2" key="2">
    <citation type="submission" date="2020-05" db="UniProtKB">
        <authorList>
            <consortium name="EnsemblMetazoa"/>
        </authorList>
    </citation>
    <scope>IDENTIFICATION</scope>
    <source>
        <strain evidence="2">wikel</strain>
    </source>
</reference>
<proteinExistence type="predicted"/>
<dbReference type="EnsemblMetazoa" id="ISCW013350-RA">
    <property type="protein sequence ID" value="ISCW013350-PA"/>
    <property type="gene ID" value="ISCW013350"/>
</dbReference>
<dbReference type="HOGENOM" id="CLU_2489706_0_0_1"/>
<dbReference type="InParanoid" id="B7QEC0"/>
<dbReference type="AlphaFoldDB" id="B7QEC0"/>
<keyword evidence="3" id="KW-1185">Reference proteome</keyword>
<organism>
    <name type="scientific">Ixodes scapularis</name>
    <name type="common">Black-legged tick</name>
    <name type="synonym">Deer tick</name>
    <dbReference type="NCBI Taxonomy" id="6945"/>
    <lineage>
        <taxon>Eukaryota</taxon>
        <taxon>Metazoa</taxon>
        <taxon>Ecdysozoa</taxon>
        <taxon>Arthropoda</taxon>
        <taxon>Chelicerata</taxon>
        <taxon>Arachnida</taxon>
        <taxon>Acari</taxon>
        <taxon>Parasitiformes</taxon>
        <taxon>Ixodida</taxon>
        <taxon>Ixodoidea</taxon>
        <taxon>Ixodidae</taxon>
        <taxon>Ixodinae</taxon>
        <taxon>Ixodes</taxon>
    </lineage>
</organism>
<evidence type="ECO:0000313" key="2">
    <source>
        <dbReference type="EnsemblMetazoa" id="ISCW013350-PA"/>
    </source>
</evidence>
<gene>
    <name evidence="1" type="ORF">IscW_ISCW013350</name>
</gene>